<evidence type="ECO:0000256" key="4">
    <source>
        <dbReference type="ARBA" id="ARBA00022692"/>
    </source>
</evidence>
<reference evidence="15" key="1">
    <citation type="submission" date="2019-10" db="EMBL/GenBank/DDBJ databases">
        <authorList>
            <person name="Zhang R."/>
            <person name="Pan Y."/>
            <person name="Wang J."/>
            <person name="Ma R."/>
            <person name="Yu S."/>
        </authorList>
    </citation>
    <scope>NUCLEOTIDE SEQUENCE</scope>
    <source>
        <strain evidence="15">LA-IB0</strain>
        <tissue evidence="15">Leaf</tissue>
    </source>
</reference>
<evidence type="ECO:0000256" key="6">
    <source>
        <dbReference type="ARBA" id="ARBA00022741"/>
    </source>
</evidence>
<feature type="transmembrane region" description="Helical" evidence="12">
    <location>
        <begin position="726"/>
        <end position="744"/>
    </location>
</feature>
<keyword evidence="4 12" id="KW-0812">Transmembrane</keyword>
<keyword evidence="16" id="KW-1185">Reference proteome</keyword>
<feature type="domain" description="ABC transporter" evidence="13">
    <location>
        <begin position="365"/>
        <end position="601"/>
    </location>
</feature>
<keyword evidence="5" id="KW-0677">Repeat</keyword>
<evidence type="ECO:0000256" key="11">
    <source>
        <dbReference type="SAM" id="MobiDB-lite"/>
    </source>
</evidence>
<feature type="transmembrane region" description="Helical" evidence="12">
    <location>
        <begin position="908"/>
        <end position="931"/>
    </location>
</feature>
<dbReference type="InterPro" id="IPR017871">
    <property type="entry name" value="ABC_transporter-like_CS"/>
</dbReference>
<dbReference type="FunFam" id="1.20.1560.10:FF:000126">
    <property type="entry name" value="Putative ABC transporter B family member 8"/>
    <property type="match status" value="1"/>
</dbReference>
<dbReference type="Gene3D" id="1.20.1560.10">
    <property type="entry name" value="ABC transporter type 1, transmembrane domain"/>
    <property type="match status" value="1"/>
</dbReference>
<dbReference type="Pfam" id="PF00005">
    <property type="entry name" value="ABC_tran"/>
    <property type="match status" value="2"/>
</dbReference>
<keyword evidence="3" id="KW-0813">Transport</keyword>
<comment type="subcellular location">
    <subcellularLocation>
        <location evidence="1">Cell membrane</location>
        <topology evidence="1">Multi-pass membrane protein</topology>
    </subcellularLocation>
</comment>
<dbReference type="AlphaFoldDB" id="A0AAV6XX62"/>
<keyword evidence="10" id="KW-0325">Glycoprotein</keyword>
<keyword evidence="9 12" id="KW-0472">Membrane</keyword>
<evidence type="ECO:0000256" key="10">
    <source>
        <dbReference type="ARBA" id="ARBA00023180"/>
    </source>
</evidence>
<dbReference type="PROSITE" id="PS50893">
    <property type="entry name" value="ABC_TRANSPORTER_2"/>
    <property type="match status" value="2"/>
</dbReference>
<dbReference type="CDD" id="cd18577">
    <property type="entry name" value="ABC_6TM_Pgp_ABCB1_D1_like"/>
    <property type="match status" value="1"/>
</dbReference>
<keyword evidence="8 12" id="KW-1133">Transmembrane helix</keyword>
<evidence type="ECO:0000259" key="13">
    <source>
        <dbReference type="PROSITE" id="PS50893"/>
    </source>
</evidence>
<accession>A0AAV6XX62</accession>
<feature type="transmembrane region" description="Helical" evidence="12">
    <location>
        <begin position="805"/>
        <end position="825"/>
    </location>
</feature>
<evidence type="ECO:0000256" key="7">
    <source>
        <dbReference type="ARBA" id="ARBA00022840"/>
    </source>
</evidence>
<evidence type="ECO:0000256" key="12">
    <source>
        <dbReference type="SAM" id="Phobius"/>
    </source>
</evidence>
<dbReference type="GO" id="GO:0005886">
    <property type="term" value="C:plasma membrane"/>
    <property type="evidence" value="ECO:0007669"/>
    <property type="project" value="UniProtKB-SubCell"/>
</dbReference>
<organism evidence="15 16">
    <name type="scientific">Buddleja alternifolia</name>
    <dbReference type="NCBI Taxonomy" id="168488"/>
    <lineage>
        <taxon>Eukaryota</taxon>
        <taxon>Viridiplantae</taxon>
        <taxon>Streptophyta</taxon>
        <taxon>Embryophyta</taxon>
        <taxon>Tracheophyta</taxon>
        <taxon>Spermatophyta</taxon>
        <taxon>Magnoliopsida</taxon>
        <taxon>eudicotyledons</taxon>
        <taxon>Gunneridae</taxon>
        <taxon>Pentapetalae</taxon>
        <taxon>asterids</taxon>
        <taxon>lamiids</taxon>
        <taxon>Lamiales</taxon>
        <taxon>Scrophulariaceae</taxon>
        <taxon>Buddlejeae</taxon>
        <taxon>Buddleja</taxon>
    </lineage>
</organism>
<dbReference type="CDD" id="cd03249">
    <property type="entry name" value="ABC_MTABC3_MDL1_MDL2"/>
    <property type="match status" value="2"/>
</dbReference>
<keyword evidence="7" id="KW-0067">ATP-binding</keyword>
<dbReference type="InterPro" id="IPR003439">
    <property type="entry name" value="ABC_transporter-like_ATP-bd"/>
</dbReference>
<dbReference type="InterPro" id="IPR036640">
    <property type="entry name" value="ABC1_TM_sf"/>
</dbReference>
<sequence length="1258" mass="137376">MDIASDMAVQKQKKKKKSGDGAVSFRSLFMHADGWDWLLMSLGFVGALGDGFCVPVRLFVTSKVMNSFGHSQLSLAQYFIQNVNKNALFLCYLACVQWVACFLEGYCWTRTAERQASRLRTRYLKAVMRQDVGYFDLHVTSTAEVIESVSSDSLMIQDAISEKVPVFVMSLSTFFGAYIVAFIMLWRLTIVGFPFVVFLVIPGLMYGRALMSISREMRDEYSKAGVIVEQAISSIRTVYSFVGESRIIAMYSNALQGTVKLGLKQGLAKGLAIGSTSVVFAIWSFMAYYGSRLVMYHGAEGGTVFAVGAVISIGGVTLGSGLSNLKYFSEASAAAERIRQVIERVPKIDSECKEGQTLQNVSGEVEFKHIEFSYPSRPESIIFKDFNLKIPAGKMVALVGGSGSGKSTVIALLQRFYDPLGGEILLDGVAIDKLQVMWLRSQMGLVSQEPSLFATSIKENILFGKEDASMEEVIDAAKASNAHNFITQLPQGYDTQVGERGVQVSGGQKQRIAIARAVIKAPKILLLDEATSALDSESERVVQEALDKAAVGRTTIVIAHRLSTIRNTDVIVVVQNGQVKEIGSHDELIAYDHGHYASLIHLQQTEKTKDFVNSNIAVPLSSSITNNDSHNSTSSRRLSIVSRSSSSNSADQGLDMEIVPHEQVSPAPSFRRMLAMNFPEWKQAILGCISATLFGAVQPVYAFAMGSMVSVYFLRDHDLIKERTKIYTLCFLGLAVFSVLINICQHYNFAAMGENLTKRIRERMLSKMLTFEIGWFDRDENAAAAICSRLAKDANVVRSLVGDRMALVIQTISAVIIACTMGLVIAWKLALVIIAAQPLIIISFYCKRVLLKNMSKKVIKAQDESSILAGEAVSNLRTVTTFSSQARILKMLEKAQEAPRKESIRQSWYAGIGLGTSQSLMTCTLALAFWYGGKLIAEGFIGPKALFQTFMILVSTGRVIAEAGTMTNDLSKGANAVGSVFAILDQYSLIEPEDPDGYKPDMLTGLVELCDVDFAYPARPNIMIFKGFTIEIEAGKATALVGQSGSGKSTIIGLIERFYDPLSGVVKIDGRDIKSYHLRSMRKHIALVSQEPTLFAGTIRQNITYGASHDVDEVEIIEAAKAANAHDFIAGLKDGYETFCGDRGLQLSGGQKQRIAIARAILKNPAILLLDEATSALDSHSEKVVQDALERVMVGRTSVVVAHRLSTIQKCDTIAVLDKGRVVEKGTHSSLLAKGPNGAYYSLVSLQGTPSSTQTFNS</sequence>
<feature type="transmembrane region" description="Helical" evidence="12">
    <location>
        <begin position="192"/>
        <end position="211"/>
    </location>
</feature>
<feature type="transmembrane region" description="Helical" evidence="12">
    <location>
        <begin position="164"/>
        <end position="186"/>
    </location>
</feature>
<evidence type="ECO:0000313" key="16">
    <source>
        <dbReference type="Proteomes" id="UP000826271"/>
    </source>
</evidence>
<dbReference type="FunFam" id="3.40.50.300:FF:000205">
    <property type="entry name" value="ABC transporter B family member 4"/>
    <property type="match status" value="2"/>
</dbReference>
<evidence type="ECO:0000256" key="1">
    <source>
        <dbReference type="ARBA" id="ARBA00004651"/>
    </source>
</evidence>
<proteinExistence type="inferred from homology"/>
<dbReference type="FunFam" id="1.20.1560.10:FF:000029">
    <property type="entry name" value="ABC transporter B family member 1"/>
    <property type="match status" value="1"/>
</dbReference>
<keyword evidence="6" id="KW-0547">Nucleotide-binding</keyword>
<dbReference type="PROSITE" id="PS00211">
    <property type="entry name" value="ABC_TRANSPORTER_1"/>
    <property type="match status" value="2"/>
</dbReference>
<protein>
    <submittedName>
        <fullName evidence="15">Uncharacterized protein</fullName>
    </submittedName>
</protein>
<feature type="region of interest" description="Disordered" evidence="11">
    <location>
        <begin position="623"/>
        <end position="652"/>
    </location>
</feature>
<evidence type="ECO:0000313" key="15">
    <source>
        <dbReference type="EMBL" id="KAG8384757.1"/>
    </source>
</evidence>
<evidence type="ECO:0000256" key="2">
    <source>
        <dbReference type="ARBA" id="ARBA00007577"/>
    </source>
</evidence>
<dbReference type="InterPro" id="IPR003593">
    <property type="entry name" value="AAA+_ATPase"/>
</dbReference>
<gene>
    <name evidence="15" type="ORF">BUALT_Bualt04G0151800</name>
</gene>
<feature type="domain" description="ABC transmembrane type-1" evidence="14">
    <location>
        <begin position="42"/>
        <end position="330"/>
    </location>
</feature>
<evidence type="ECO:0000256" key="9">
    <source>
        <dbReference type="ARBA" id="ARBA00023136"/>
    </source>
</evidence>
<dbReference type="EMBL" id="WHWC01000004">
    <property type="protein sequence ID" value="KAG8384757.1"/>
    <property type="molecule type" value="Genomic_DNA"/>
</dbReference>
<feature type="domain" description="ABC transmembrane type-1" evidence="14">
    <location>
        <begin position="685"/>
        <end position="972"/>
    </location>
</feature>
<feature type="domain" description="ABC transporter" evidence="13">
    <location>
        <begin position="1007"/>
        <end position="1244"/>
    </location>
</feature>
<dbReference type="Proteomes" id="UP000826271">
    <property type="component" value="Unassembled WGS sequence"/>
</dbReference>
<dbReference type="Pfam" id="PF00664">
    <property type="entry name" value="ABC_membrane"/>
    <property type="match status" value="2"/>
</dbReference>
<feature type="transmembrane region" description="Helical" evidence="12">
    <location>
        <begin position="831"/>
        <end position="850"/>
    </location>
</feature>
<evidence type="ECO:0000256" key="5">
    <source>
        <dbReference type="ARBA" id="ARBA00022737"/>
    </source>
</evidence>
<comment type="caution">
    <text evidence="15">The sequence shown here is derived from an EMBL/GenBank/DDBJ whole genome shotgun (WGS) entry which is preliminary data.</text>
</comment>
<feature type="compositionally biased region" description="Low complexity" evidence="11">
    <location>
        <begin position="632"/>
        <end position="649"/>
    </location>
</feature>
<evidence type="ECO:0000259" key="14">
    <source>
        <dbReference type="PROSITE" id="PS50929"/>
    </source>
</evidence>
<comment type="similarity">
    <text evidence="2">Belongs to the ABC transporter superfamily. ABCB family. Multidrug resistance exporter (TC 3.A.1.201) subfamily.</text>
</comment>
<feature type="transmembrane region" description="Helical" evidence="12">
    <location>
        <begin position="37"/>
        <end position="60"/>
    </location>
</feature>
<dbReference type="CDD" id="cd18578">
    <property type="entry name" value="ABC_6TM_Pgp_ABCB1_D2_like"/>
    <property type="match status" value="1"/>
</dbReference>
<evidence type="ECO:0000256" key="8">
    <source>
        <dbReference type="ARBA" id="ARBA00022989"/>
    </source>
</evidence>
<dbReference type="GO" id="GO:0140359">
    <property type="term" value="F:ABC-type transporter activity"/>
    <property type="evidence" value="ECO:0007669"/>
    <property type="project" value="InterPro"/>
</dbReference>
<dbReference type="PANTHER" id="PTHR45136:SF2">
    <property type="entry name" value="ABC TRANSPORTER DOMAIN-CONTAINING PROTEIN"/>
    <property type="match status" value="1"/>
</dbReference>
<feature type="transmembrane region" description="Helical" evidence="12">
    <location>
        <begin position="270"/>
        <end position="290"/>
    </location>
</feature>
<dbReference type="InterPro" id="IPR027417">
    <property type="entry name" value="P-loop_NTPase"/>
</dbReference>
<dbReference type="GO" id="GO:0005524">
    <property type="term" value="F:ATP binding"/>
    <property type="evidence" value="ECO:0007669"/>
    <property type="project" value="UniProtKB-KW"/>
</dbReference>
<dbReference type="Gene3D" id="3.40.50.300">
    <property type="entry name" value="P-loop containing nucleotide triphosphate hydrolases"/>
    <property type="match status" value="2"/>
</dbReference>
<feature type="transmembrane region" description="Helical" evidence="12">
    <location>
        <begin position="684"/>
        <end position="714"/>
    </location>
</feature>
<feature type="transmembrane region" description="Helical" evidence="12">
    <location>
        <begin position="302"/>
        <end position="322"/>
    </location>
</feature>
<dbReference type="SUPFAM" id="SSF52540">
    <property type="entry name" value="P-loop containing nucleoside triphosphate hydrolases"/>
    <property type="match status" value="2"/>
</dbReference>
<dbReference type="PANTHER" id="PTHR45136">
    <property type="entry name" value="ABC TRANSPORTER DOMAIN-CONTAINING PROTEIN"/>
    <property type="match status" value="1"/>
</dbReference>
<dbReference type="InterPro" id="IPR011527">
    <property type="entry name" value="ABC1_TM_dom"/>
</dbReference>
<evidence type="ECO:0000256" key="3">
    <source>
        <dbReference type="ARBA" id="ARBA00022448"/>
    </source>
</evidence>
<dbReference type="PROSITE" id="PS50929">
    <property type="entry name" value="ABC_TM1F"/>
    <property type="match status" value="2"/>
</dbReference>
<dbReference type="SMART" id="SM00382">
    <property type="entry name" value="AAA"/>
    <property type="match status" value="2"/>
</dbReference>
<dbReference type="SUPFAM" id="SSF90123">
    <property type="entry name" value="ABC transporter transmembrane region"/>
    <property type="match status" value="2"/>
</dbReference>
<name>A0AAV6XX62_9LAMI</name>
<dbReference type="GO" id="GO:0016887">
    <property type="term" value="F:ATP hydrolysis activity"/>
    <property type="evidence" value="ECO:0007669"/>
    <property type="project" value="InterPro"/>
</dbReference>